<proteinExistence type="predicted"/>
<dbReference type="InterPro" id="IPR003812">
    <property type="entry name" value="Fido"/>
</dbReference>
<dbReference type="GO" id="GO:0005524">
    <property type="term" value="F:ATP binding"/>
    <property type="evidence" value="ECO:0007669"/>
    <property type="project" value="UniProtKB-KW"/>
</dbReference>
<evidence type="ECO:0000256" key="1">
    <source>
        <dbReference type="PIRSR" id="PIRSR640198-1"/>
    </source>
</evidence>
<feature type="binding site" evidence="2">
    <location>
        <begin position="326"/>
        <end position="333"/>
    </location>
    <ligand>
        <name>ATP</name>
        <dbReference type="ChEBI" id="CHEBI:30616"/>
    </ligand>
</feature>
<evidence type="ECO:0000256" key="2">
    <source>
        <dbReference type="PIRSR" id="PIRSR640198-2"/>
    </source>
</evidence>
<keyword evidence="2" id="KW-0067">ATP-binding</keyword>
<protein>
    <submittedName>
        <fullName evidence="4">Fic/DOC family protein</fullName>
    </submittedName>
</protein>
<gene>
    <name evidence="4" type="ORF">SAMN06296052_11920</name>
</gene>
<dbReference type="InterPro" id="IPR036597">
    <property type="entry name" value="Fido-like_dom_sf"/>
</dbReference>
<dbReference type="InterPro" id="IPR040198">
    <property type="entry name" value="Fido_containing"/>
</dbReference>
<dbReference type="RefSeq" id="WP_179223096.1">
    <property type="nucleotide sequence ID" value="NZ_FZOQ01000019.1"/>
</dbReference>
<dbReference type="PANTHER" id="PTHR13504:SF38">
    <property type="entry name" value="FIDO DOMAIN-CONTAINING PROTEIN"/>
    <property type="match status" value="1"/>
</dbReference>
<dbReference type="Pfam" id="PF02661">
    <property type="entry name" value="Fic"/>
    <property type="match status" value="1"/>
</dbReference>
<reference evidence="5" key="1">
    <citation type="submission" date="2017-06" db="EMBL/GenBank/DDBJ databases">
        <authorList>
            <person name="Varghese N."/>
            <person name="Submissions S."/>
        </authorList>
    </citation>
    <scope>NUCLEOTIDE SEQUENCE [LARGE SCALE GENOMIC DNA]</scope>
    <source>
        <strain evidence="5">NKM1</strain>
    </source>
</reference>
<dbReference type="AlphaFoldDB" id="A0A239IUR6"/>
<organism evidence="4 5">
    <name type="scientific">Pontibacter ummariensis</name>
    <dbReference type="NCBI Taxonomy" id="1610492"/>
    <lineage>
        <taxon>Bacteria</taxon>
        <taxon>Pseudomonadati</taxon>
        <taxon>Bacteroidota</taxon>
        <taxon>Cytophagia</taxon>
        <taxon>Cytophagales</taxon>
        <taxon>Hymenobacteraceae</taxon>
        <taxon>Pontibacter</taxon>
    </lineage>
</organism>
<dbReference type="PROSITE" id="PS51459">
    <property type="entry name" value="FIDO"/>
    <property type="match status" value="1"/>
</dbReference>
<accession>A0A239IUR6</accession>
<dbReference type="Proteomes" id="UP000198432">
    <property type="component" value="Unassembled WGS sequence"/>
</dbReference>
<evidence type="ECO:0000313" key="4">
    <source>
        <dbReference type="EMBL" id="SNS97331.1"/>
    </source>
</evidence>
<keyword evidence="5" id="KW-1185">Reference proteome</keyword>
<evidence type="ECO:0000313" key="5">
    <source>
        <dbReference type="Proteomes" id="UP000198432"/>
    </source>
</evidence>
<feature type="active site" evidence="1">
    <location>
        <position position="322"/>
    </location>
</feature>
<dbReference type="SUPFAM" id="SSF140931">
    <property type="entry name" value="Fic-like"/>
    <property type="match status" value="1"/>
</dbReference>
<feature type="domain" description="Fido" evidence="3">
    <location>
        <begin position="238"/>
        <end position="385"/>
    </location>
</feature>
<dbReference type="PANTHER" id="PTHR13504">
    <property type="entry name" value="FIDO DOMAIN-CONTAINING PROTEIN DDB_G0283145"/>
    <property type="match status" value="1"/>
</dbReference>
<keyword evidence="2" id="KW-0547">Nucleotide-binding</keyword>
<dbReference type="EMBL" id="FZOQ01000019">
    <property type="protein sequence ID" value="SNS97331.1"/>
    <property type="molecule type" value="Genomic_DNA"/>
</dbReference>
<dbReference type="Gene3D" id="1.10.3290.10">
    <property type="entry name" value="Fido-like domain"/>
    <property type="match status" value="1"/>
</dbReference>
<name>A0A239IUR6_9BACT</name>
<evidence type="ECO:0000259" key="3">
    <source>
        <dbReference type="PROSITE" id="PS51459"/>
    </source>
</evidence>
<sequence>MRLQSAGSLWLQEHFGLTRFVLSHRSYIGQNARLELTPAGEVNQVYGPKYAPAADTVMAHLEFSLKYDDLNLPFLKAVFDHVSAEEISAFVAGSPTGKYARKIGFLYEFLTGRQVALTEAVGGNYVDLLEEEKYFTGRVIKVRKWRINDNLLGTAAFCPVVRKTSSLAEVLQHDLRQQVAQLKESYDLETFSRAIHYLYSKETRSSYEIEKEKPTPERMERFMALLAMAGREASEQLLGEENLTKLQNAIVDPRFVASGYRDFQNYIGQTLPNYVELVHYICPPPMFVPSLMEGLKETAIKSEGATALVRAAIISFGFVFIHPFEDGNGRLHRFLIHDMLVRDGVVPEGLIIPVSAHMLSHMRDYDKALENYSRPLMLLAQYTKAANGALEVTNREEVEGYFRYPDLTGQSVFLAQTIQATITHDMPQELAFLQRYDEAKRELQQIVDMPDRELNLMILFLHQNKGTFPKRRRKDFAKLTDSEIEKMEQAFRDVFALALDS</sequence>